<dbReference type="EMBL" id="LWCA01002557">
    <property type="protein sequence ID" value="OAF63799.1"/>
    <property type="molecule type" value="Genomic_DNA"/>
</dbReference>
<sequence length="60" mass="6917">MSSKASHIKYSKCTTENSMKLKKKTSPIKKTHPKQSEYDAGTLDYTKFFELDSSIKHFKS</sequence>
<accession>A0A177AP29</accession>
<reference evidence="1 2" key="1">
    <citation type="submission" date="2016-04" db="EMBL/GenBank/DDBJ databases">
        <title>The genome of Intoshia linei affirms orthonectids as highly simplified spiralians.</title>
        <authorList>
            <person name="Mikhailov K.V."/>
            <person name="Slusarev G.S."/>
            <person name="Nikitin M.A."/>
            <person name="Logacheva M.D."/>
            <person name="Penin A."/>
            <person name="Aleoshin V."/>
            <person name="Panchin Y.V."/>
        </authorList>
    </citation>
    <scope>NUCLEOTIDE SEQUENCE [LARGE SCALE GENOMIC DNA]</scope>
    <source>
        <strain evidence="1">Intl2013</strain>
        <tissue evidence="1">Whole animal</tissue>
    </source>
</reference>
<feature type="non-terminal residue" evidence="1">
    <location>
        <position position="60"/>
    </location>
</feature>
<proteinExistence type="predicted"/>
<keyword evidence="2" id="KW-1185">Reference proteome</keyword>
<protein>
    <submittedName>
        <fullName evidence="1">Uncharacterized protein</fullName>
    </submittedName>
</protein>
<gene>
    <name evidence="1" type="ORF">A3Q56_08484</name>
</gene>
<evidence type="ECO:0000313" key="1">
    <source>
        <dbReference type="EMBL" id="OAF63799.1"/>
    </source>
</evidence>
<dbReference type="Proteomes" id="UP000078046">
    <property type="component" value="Unassembled WGS sequence"/>
</dbReference>
<name>A0A177AP29_9BILA</name>
<evidence type="ECO:0000313" key="2">
    <source>
        <dbReference type="Proteomes" id="UP000078046"/>
    </source>
</evidence>
<organism evidence="1 2">
    <name type="scientific">Intoshia linei</name>
    <dbReference type="NCBI Taxonomy" id="1819745"/>
    <lineage>
        <taxon>Eukaryota</taxon>
        <taxon>Metazoa</taxon>
        <taxon>Spiralia</taxon>
        <taxon>Lophotrochozoa</taxon>
        <taxon>Mesozoa</taxon>
        <taxon>Orthonectida</taxon>
        <taxon>Rhopaluridae</taxon>
        <taxon>Intoshia</taxon>
    </lineage>
</organism>
<comment type="caution">
    <text evidence="1">The sequence shown here is derived from an EMBL/GenBank/DDBJ whole genome shotgun (WGS) entry which is preliminary data.</text>
</comment>
<dbReference type="AlphaFoldDB" id="A0A177AP29"/>